<proteinExistence type="predicted"/>
<name>A0A5S5BVD1_9FLAO</name>
<dbReference type="AlphaFoldDB" id="A0A5S5BVD1"/>
<reference evidence="1 2" key="1">
    <citation type="submission" date="2019-07" db="EMBL/GenBank/DDBJ databases">
        <title>Genomic Encyclopedia of Archaeal and Bacterial Type Strains, Phase II (KMG-II): from individual species to whole genera.</title>
        <authorList>
            <person name="Goeker M."/>
        </authorList>
    </citation>
    <scope>NUCLEOTIDE SEQUENCE [LARGE SCALE GENOMIC DNA]</scope>
    <source>
        <strain evidence="1 2">DSM 17527</strain>
    </source>
</reference>
<dbReference type="Pfam" id="PF02643">
    <property type="entry name" value="DUF192"/>
    <property type="match status" value="1"/>
</dbReference>
<dbReference type="RefSeq" id="WP_148783496.1">
    <property type="nucleotide sequence ID" value="NZ_VNHU01000010.1"/>
</dbReference>
<sequence>MITTSKLLGCLAILLASQACQDKKNNTIKDSITEEISFTKEGELQLLRDNDTLKQLSIEIADNPYERETGLMYRKTMEQNQGMLFISEESKPQNFYMKNTLIPLDIIYIDENQKIVSFQRNAQPNDETSLPSRLPAKYILEVNAGLSKEWNLKEGDSISFKKL</sequence>
<dbReference type="PANTHER" id="PTHR37953">
    <property type="entry name" value="UPF0127 PROTEIN MJ1496"/>
    <property type="match status" value="1"/>
</dbReference>
<dbReference type="InterPro" id="IPR003795">
    <property type="entry name" value="DUF192"/>
</dbReference>
<accession>A0A5S5BVD1</accession>
<protein>
    <recommendedName>
        <fullName evidence="3">DUF192 domain-containing protein</fullName>
    </recommendedName>
</protein>
<dbReference type="PROSITE" id="PS51257">
    <property type="entry name" value="PROKAR_LIPOPROTEIN"/>
    <property type="match status" value="1"/>
</dbReference>
<evidence type="ECO:0000313" key="1">
    <source>
        <dbReference type="EMBL" id="TYP70987.1"/>
    </source>
</evidence>
<dbReference type="EMBL" id="VNHU01000010">
    <property type="protein sequence ID" value="TYP70987.1"/>
    <property type="molecule type" value="Genomic_DNA"/>
</dbReference>
<evidence type="ECO:0008006" key="3">
    <source>
        <dbReference type="Google" id="ProtNLM"/>
    </source>
</evidence>
<comment type="caution">
    <text evidence="1">The sequence shown here is derived from an EMBL/GenBank/DDBJ whole genome shotgun (WGS) entry which is preliminary data.</text>
</comment>
<organism evidence="1 2">
    <name type="scientific">Aquimarina intermedia</name>
    <dbReference type="NCBI Taxonomy" id="350814"/>
    <lineage>
        <taxon>Bacteria</taxon>
        <taxon>Pseudomonadati</taxon>
        <taxon>Bacteroidota</taxon>
        <taxon>Flavobacteriia</taxon>
        <taxon>Flavobacteriales</taxon>
        <taxon>Flavobacteriaceae</taxon>
        <taxon>Aquimarina</taxon>
    </lineage>
</organism>
<gene>
    <name evidence="1" type="ORF">BD809_11046</name>
</gene>
<dbReference type="Proteomes" id="UP000324376">
    <property type="component" value="Unassembled WGS sequence"/>
</dbReference>
<dbReference type="PANTHER" id="PTHR37953:SF1">
    <property type="entry name" value="UPF0127 PROTEIN MJ1496"/>
    <property type="match status" value="1"/>
</dbReference>
<dbReference type="OrthoDB" id="5526466at2"/>
<dbReference type="InterPro" id="IPR038695">
    <property type="entry name" value="Saro_0823-like_sf"/>
</dbReference>
<evidence type="ECO:0000313" key="2">
    <source>
        <dbReference type="Proteomes" id="UP000324376"/>
    </source>
</evidence>
<keyword evidence="2" id="KW-1185">Reference proteome</keyword>
<dbReference type="Gene3D" id="2.60.120.1140">
    <property type="entry name" value="Protein of unknown function DUF192"/>
    <property type="match status" value="1"/>
</dbReference>